<dbReference type="STRING" id="1364.LP2241_20480"/>
<proteinExistence type="predicted"/>
<evidence type="ECO:0000313" key="2">
    <source>
        <dbReference type="Proteomes" id="UP000033166"/>
    </source>
</evidence>
<protein>
    <submittedName>
        <fullName evidence="1">Uncharacterized protein</fullName>
    </submittedName>
</protein>
<dbReference type="AlphaFoldDB" id="A0A0D6DWI7"/>
<gene>
    <name evidence="1" type="ORF">LACPI_0917</name>
</gene>
<dbReference type="KEGG" id="lpk:LACPI_0917"/>
<evidence type="ECO:0000313" key="1">
    <source>
        <dbReference type="EMBL" id="CEN28117.1"/>
    </source>
</evidence>
<dbReference type="Proteomes" id="UP000033166">
    <property type="component" value="Chromosome I"/>
</dbReference>
<dbReference type="HOGENOM" id="CLU_1208233_0_0_9"/>
<accession>A0A0D6DWI7</accession>
<name>A0A0D6DWI7_9LACT</name>
<organism evidence="1 2">
    <name type="scientific">Pseudolactococcus piscium MKFS47</name>
    <dbReference type="NCBI Taxonomy" id="297352"/>
    <lineage>
        <taxon>Bacteria</taxon>
        <taxon>Bacillati</taxon>
        <taxon>Bacillota</taxon>
        <taxon>Bacilli</taxon>
        <taxon>Lactobacillales</taxon>
        <taxon>Streptococcaceae</taxon>
        <taxon>Pseudolactococcus</taxon>
    </lineage>
</organism>
<dbReference type="GeneID" id="71636285"/>
<dbReference type="RefSeq" id="WP_047915302.1">
    <property type="nucleotide sequence ID" value="NZ_LN774769.1"/>
</dbReference>
<dbReference type="EMBL" id="LN774769">
    <property type="protein sequence ID" value="CEN28117.1"/>
    <property type="molecule type" value="Genomic_DNA"/>
</dbReference>
<sequence>MINKAQLWTADDMYRFARDNKLGFNLWGAWLQKLHFKVVAESLLDDEFAVSSFIGRHTDYDDDEGDEIEGGQPMPKFFNTQGYYAYIITNENRLVYARWRPFFHKVSSIPLNDIKNIEPITHIIWGHVRVESLGDNFSVFWTKSVVRRIAKRIQEGVSDIKNGHLYAQSTMNDHMQGFSQAPPFQPSGEPSPEQKIVYDSSTMYEKLSSAKLAMEEGLISEAEYDDYKERVLGRK</sequence>
<reference evidence="2" key="1">
    <citation type="submission" date="2015-01" db="EMBL/GenBank/DDBJ databases">
        <authorList>
            <person name="Andreevskaya M."/>
        </authorList>
    </citation>
    <scope>NUCLEOTIDE SEQUENCE [LARGE SCALE GENOMIC DNA]</scope>
    <source>
        <strain evidence="2">MKFS47</strain>
    </source>
</reference>